<evidence type="ECO:0000313" key="2">
    <source>
        <dbReference type="Proteomes" id="UP000287651"/>
    </source>
</evidence>
<reference evidence="1 2" key="1">
    <citation type="journal article" date="2014" name="Agronomy (Basel)">
        <title>A Draft Genome Sequence for Ensete ventricosum, the Drought-Tolerant Tree Against Hunger.</title>
        <authorList>
            <person name="Harrison J."/>
            <person name="Moore K.A."/>
            <person name="Paszkiewicz K."/>
            <person name="Jones T."/>
            <person name="Grant M."/>
            <person name="Ambacheew D."/>
            <person name="Muzemil S."/>
            <person name="Studholme D.J."/>
        </authorList>
    </citation>
    <scope>NUCLEOTIDE SEQUENCE [LARGE SCALE GENOMIC DNA]</scope>
</reference>
<dbReference type="Proteomes" id="UP000287651">
    <property type="component" value="Unassembled WGS sequence"/>
</dbReference>
<dbReference type="AlphaFoldDB" id="A0A426ZD91"/>
<dbReference type="EMBL" id="AMZH03007178">
    <property type="protein sequence ID" value="RRT61951.1"/>
    <property type="molecule type" value="Genomic_DNA"/>
</dbReference>
<sequence>MANFRRVVLGFEEMLVDAGGAYRRRQTKSNVGGQPKGTNLWRFTMQCAVCTFVLMETHLTGFAGKNSNAQKRSDNHKETFVLLIQ</sequence>
<proteinExistence type="predicted"/>
<name>A0A426ZD91_ENSVE</name>
<comment type="caution">
    <text evidence="1">The sequence shown here is derived from an EMBL/GenBank/DDBJ whole genome shotgun (WGS) entry which is preliminary data.</text>
</comment>
<evidence type="ECO:0000313" key="1">
    <source>
        <dbReference type="EMBL" id="RRT61951.1"/>
    </source>
</evidence>
<protein>
    <submittedName>
        <fullName evidence="1">Uncharacterized protein</fullName>
    </submittedName>
</protein>
<gene>
    <name evidence="1" type="ORF">B296_00019443</name>
</gene>
<organism evidence="1 2">
    <name type="scientific">Ensete ventricosum</name>
    <name type="common">Abyssinian banana</name>
    <name type="synonym">Musa ensete</name>
    <dbReference type="NCBI Taxonomy" id="4639"/>
    <lineage>
        <taxon>Eukaryota</taxon>
        <taxon>Viridiplantae</taxon>
        <taxon>Streptophyta</taxon>
        <taxon>Embryophyta</taxon>
        <taxon>Tracheophyta</taxon>
        <taxon>Spermatophyta</taxon>
        <taxon>Magnoliopsida</taxon>
        <taxon>Liliopsida</taxon>
        <taxon>Zingiberales</taxon>
        <taxon>Musaceae</taxon>
        <taxon>Ensete</taxon>
    </lineage>
</organism>
<accession>A0A426ZD91</accession>